<evidence type="ECO:0000313" key="2">
    <source>
        <dbReference type="EMBL" id="THU50898.1"/>
    </source>
</evidence>
<dbReference type="Proteomes" id="UP000317650">
    <property type="component" value="Chromosome 6"/>
</dbReference>
<feature type="region of interest" description="Disordered" evidence="1">
    <location>
        <begin position="1"/>
        <end position="44"/>
    </location>
</feature>
<sequence length="79" mass="8539">MASGGANDEGNNNNGTRTNVTCDDGTRTNVTCSEMTSPRSHRPRSHGVAFLDFHQTGANILESDLCKWKTSLGRLERGS</sequence>
<dbReference type="EMBL" id="PYDT01000009">
    <property type="protein sequence ID" value="THU50898.1"/>
    <property type="molecule type" value="Genomic_DNA"/>
</dbReference>
<evidence type="ECO:0000256" key="1">
    <source>
        <dbReference type="SAM" id="MobiDB-lite"/>
    </source>
</evidence>
<proteinExistence type="predicted"/>
<name>A0A4S8IQJ2_MUSBA</name>
<feature type="compositionally biased region" description="Polar residues" evidence="1">
    <location>
        <begin position="27"/>
        <end position="38"/>
    </location>
</feature>
<protein>
    <submittedName>
        <fullName evidence="2">Uncharacterized protein</fullName>
    </submittedName>
</protein>
<dbReference type="AlphaFoldDB" id="A0A4S8IQJ2"/>
<comment type="caution">
    <text evidence="2">The sequence shown here is derived from an EMBL/GenBank/DDBJ whole genome shotgun (WGS) entry which is preliminary data.</text>
</comment>
<accession>A0A4S8IQJ2</accession>
<keyword evidence="3" id="KW-1185">Reference proteome</keyword>
<reference evidence="2 3" key="1">
    <citation type="journal article" date="2019" name="Nat. Plants">
        <title>Genome sequencing of Musa balbisiana reveals subgenome evolution and function divergence in polyploid bananas.</title>
        <authorList>
            <person name="Yao X."/>
        </authorList>
    </citation>
    <scope>NUCLEOTIDE SEQUENCE [LARGE SCALE GENOMIC DNA]</scope>
    <source>
        <strain evidence="3">cv. DH-PKW</strain>
        <tissue evidence="2">Leaves</tissue>
    </source>
</reference>
<organism evidence="2 3">
    <name type="scientific">Musa balbisiana</name>
    <name type="common">Banana</name>
    <dbReference type="NCBI Taxonomy" id="52838"/>
    <lineage>
        <taxon>Eukaryota</taxon>
        <taxon>Viridiplantae</taxon>
        <taxon>Streptophyta</taxon>
        <taxon>Embryophyta</taxon>
        <taxon>Tracheophyta</taxon>
        <taxon>Spermatophyta</taxon>
        <taxon>Magnoliopsida</taxon>
        <taxon>Liliopsida</taxon>
        <taxon>Zingiberales</taxon>
        <taxon>Musaceae</taxon>
        <taxon>Musa</taxon>
    </lineage>
</organism>
<evidence type="ECO:0000313" key="3">
    <source>
        <dbReference type="Proteomes" id="UP000317650"/>
    </source>
</evidence>
<gene>
    <name evidence="2" type="ORF">C4D60_Mb06t25210</name>
</gene>
<feature type="compositionally biased region" description="Low complexity" evidence="1">
    <location>
        <begin position="1"/>
        <end position="21"/>
    </location>
</feature>